<dbReference type="UniPathway" id="UPA00031">
    <property type="reaction ID" value="UER00009"/>
</dbReference>
<dbReference type="HAMAP" id="MF_01014">
    <property type="entry name" value="HisA"/>
    <property type="match status" value="1"/>
</dbReference>
<dbReference type="Proteomes" id="UP000574276">
    <property type="component" value="Unassembled WGS sequence"/>
</dbReference>
<dbReference type="EC" id="5.3.1.16" evidence="5 12"/>
<keyword evidence="8 12" id="KW-0028">Amino-acid biosynthesis</keyword>
<dbReference type="Pfam" id="PF00977">
    <property type="entry name" value="His_biosynth"/>
    <property type="match status" value="1"/>
</dbReference>
<keyword evidence="9 12" id="KW-0368">Histidine biosynthesis</keyword>
<dbReference type="EMBL" id="JACEGA010000001">
    <property type="protein sequence ID" value="MBB2183087.1"/>
    <property type="molecule type" value="Genomic_DNA"/>
</dbReference>
<dbReference type="GO" id="GO:0005737">
    <property type="term" value="C:cytoplasm"/>
    <property type="evidence" value="ECO:0007669"/>
    <property type="project" value="UniProtKB-SubCell"/>
</dbReference>
<dbReference type="InterPro" id="IPR013785">
    <property type="entry name" value="Aldolase_TIM"/>
</dbReference>
<organism evidence="15 16">
    <name type="scientific">Variimorphobacter saccharofermentans</name>
    <dbReference type="NCBI Taxonomy" id="2755051"/>
    <lineage>
        <taxon>Bacteria</taxon>
        <taxon>Bacillati</taxon>
        <taxon>Bacillota</taxon>
        <taxon>Clostridia</taxon>
        <taxon>Lachnospirales</taxon>
        <taxon>Lachnospiraceae</taxon>
        <taxon>Variimorphobacter</taxon>
    </lineage>
</organism>
<proteinExistence type="inferred from homology"/>
<dbReference type="NCBIfam" id="TIGR00007">
    <property type="entry name" value="1-(5-phosphoribosyl)-5-[(5-phosphoribosylamino)methylideneamino]imidazole-4-carboxamide isomerase"/>
    <property type="match status" value="1"/>
</dbReference>
<dbReference type="InterPro" id="IPR011060">
    <property type="entry name" value="RibuloseP-bd_barrel"/>
</dbReference>
<evidence type="ECO:0000313" key="15">
    <source>
        <dbReference type="EMBL" id="MBB2183087.1"/>
    </source>
</evidence>
<evidence type="ECO:0000256" key="1">
    <source>
        <dbReference type="ARBA" id="ARBA00000901"/>
    </source>
</evidence>
<dbReference type="PANTHER" id="PTHR43090">
    <property type="entry name" value="1-(5-PHOSPHORIBOSYL)-5-[(5-PHOSPHORIBOSYLAMINO)METHYLIDENEAMINO] IMIDAZOLE-4-CARBOXAMIDE ISOMERASE"/>
    <property type="match status" value="1"/>
</dbReference>
<sequence>MILFPAIDIKNGQCVRLRQGSFQDVLVYSDIPVKIAKQWEAAGASFIHIVDLDGALVGHSVNDEAIKTIVSEVNIPIQVGGGIRTIKDIESKLALGIERVIIGTKAVKDPAFIKEAVATFGSRRIVIGIDAKDGMVAIEGWEKLSSYHAVNLALEMKKYGVKTIVYTDISKDGMLQGPNIAHTKEMVEETGLNIIASGGVSSLKDLEMLEEINVYGAIMGKALYEKKIDLKKAVHLFEKK</sequence>
<evidence type="ECO:0000256" key="8">
    <source>
        <dbReference type="ARBA" id="ARBA00022605"/>
    </source>
</evidence>
<evidence type="ECO:0000256" key="4">
    <source>
        <dbReference type="ARBA" id="ARBA00009667"/>
    </source>
</evidence>
<keyword evidence="10 12" id="KW-0413">Isomerase</keyword>
<dbReference type="AlphaFoldDB" id="A0A839K0Y5"/>
<evidence type="ECO:0000256" key="5">
    <source>
        <dbReference type="ARBA" id="ARBA00012550"/>
    </source>
</evidence>
<comment type="subcellular location">
    <subcellularLocation>
        <location evidence="2 12 14">Cytoplasm</location>
    </subcellularLocation>
</comment>
<accession>A0A839K0Y5</accession>
<comment type="catalytic activity">
    <reaction evidence="1 12 14">
        <text>1-(5-phospho-beta-D-ribosyl)-5-[(5-phospho-beta-D-ribosylamino)methylideneamino]imidazole-4-carboxamide = 5-[(5-phospho-1-deoxy-D-ribulos-1-ylimino)methylamino]-1-(5-phospho-beta-D-ribosyl)imidazole-4-carboxamide</text>
        <dbReference type="Rhea" id="RHEA:15469"/>
        <dbReference type="ChEBI" id="CHEBI:58435"/>
        <dbReference type="ChEBI" id="CHEBI:58525"/>
        <dbReference type="EC" id="5.3.1.16"/>
    </reaction>
</comment>
<dbReference type="CDD" id="cd04732">
    <property type="entry name" value="HisA"/>
    <property type="match status" value="1"/>
</dbReference>
<dbReference type="InterPro" id="IPR044524">
    <property type="entry name" value="Isoase_HisA-like"/>
</dbReference>
<evidence type="ECO:0000256" key="3">
    <source>
        <dbReference type="ARBA" id="ARBA00005133"/>
    </source>
</evidence>
<dbReference type="FunFam" id="3.20.20.70:FF:000009">
    <property type="entry name" value="1-(5-phosphoribosyl)-5-[(5-phosphoribosylamino)methylideneamino] imidazole-4-carboxamide isomerase"/>
    <property type="match status" value="1"/>
</dbReference>
<evidence type="ECO:0000256" key="13">
    <source>
        <dbReference type="RuleBase" id="RU003657"/>
    </source>
</evidence>
<protein>
    <recommendedName>
        <fullName evidence="6 12">1-(5-phosphoribosyl)-5-[(5-phosphoribosylamino)methylideneamino] imidazole-4-carboxamide isomerase</fullName>
        <ecNumber evidence="5 12">5.3.1.16</ecNumber>
    </recommendedName>
    <alternativeName>
        <fullName evidence="11 12">Phosphoribosylformimino-5-aminoimidazole carboxamide ribotide isomerase</fullName>
    </alternativeName>
</protein>
<dbReference type="InterPro" id="IPR006063">
    <property type="entry name" value="HisA_bact_arch"/>
</dbReference>
<name>A0A839K0Y5_9FIRM</name>
<gene>
    <name evidence="12 15" type="primary">hisA</name>
    <name evidence="15" type="ORF">H0486_09365</name>
</gene>
<keyword evidence="7 12" id="KW-0963">Cytoplasm</keyword>
<evidence type="ECO:0000256" key="9">
    <source>
        <dbReference type="ARBA" id="ARBA00023102"/>
    </source>
</evidence>
<dbReference type="NCBIfam" id="NF010112">
    <property type="entry name" value="PRK13585.1"/>
    <property type="match status" value="1"/>
</dbReference>
<dbReference type="GO" id="GO:0000105">
    <property type="term" value="P:L-histidine biosynthetic process"/>
    <property type="evidence" value="ECO:0007669"/>
    <property type="project" value="UniProtKB-UniRule"/>
</dbReference>
<evidence type="ECO:0000256" key="6">
    <source>
        <dbReference type="ARBA" id="ARBA00018464"/>
    </source>
</evidence>
<dbReference type="PANTHER" id="PTHR43090:SF2">
    <property type="entry name" value="1-(5-PHOSPHORIBOSYL)-5-[(5-PHOSPHORIBOSYLAMINO)METHYLIDENEAMINO] IMIDAZOLE-4-CARBOXAMIDE ISOMERASE"/>
    <property type="match status" value="1"/>
</dbReference>
<comment type="caution">
    <text evidence="15">The sequence shown here is derived from an EMBL/GenBank/DDBJ whole genome shotgun (WGS) entry which is preliminary data.</text>
</comment>
<dbReference type="RefSeq" id="WP_228352768.1">
    <property type="nucleotide sequence ID" value="NZ_JACEGA010000001.1"/>
</dbReference>
<dbReference type="GO" id="GO:0000162">
    <property type="term" value="P:L-tryptophan biosynthetic process"/>
    <property type="evidence" value="ECO:0007669"/>
    <property type="project" value="TreeGrafter"/>
</dbReference>
<dbReference type="SUPFAM" id="SSF51366">
    <property type="entry name" value="Ribulose-phoshate binding barrel"/>
    <property type="match status" value="1"/>
</dbReference>
<evidence type="ECO:0000313" key="16">
    <source>
        <dbReference type="Proteomes" id="UP000574276"/>
    </source>
</evidence>
<evidence type="ECO:0000256" key="14">
    <source>
        <dbReference type="RuleBase" id="RU003658"/>
    </source>
</evidence>
<feature type="active site" description="Proton donor" evidence="12">
    <location>
        <position position="130"/>
    </location>
</feature>
<evidence type="ECO:0000256" key="10">
    <source>
        <dbReference type="ARBA" id="ARBA00023235"/>
    </source>
</evidence>
<dbReference type="InterPro" id="IPR023016">
    <property type="entry name" value="HisA/PriA"/>
</dbReference>
<evidence type="ECO:0000256" key="11">
    <source>
        <dbReference type="ARBA" id="ARBA00030547"/>
    </source>
</evidence>
<comment type="similarity">
    <text evidence="4 12 13">Belongs to the HisA/HisF family.</text>
</comment>
<dbReference type="GO" id="GO:0003949">
    <property type="term" value="F:1-(5-phosphoribosyl)-5-[(5-phosphoribosylamino)methylideneamino]imidazole-4-carboxamide isomerase activity"/>
    <property type="evidence" value="ECO:0007669"/>
    <property type="project" value="UniProtKB-UniRule"/>
</dbReference>
<evidence type="ECO:0000256" key="2">
    <source>
        <dbReference type="ARBA" id="ARBA00004496"/>
    </source>
</evidence>
<dbReference type="InterPro" id="IPR006062">
    <property type="entry name" value="His_biosynth"/>
</dbReference>
<evidence type="ECO:0000256" key="7">
    <source>
        <dbReference type="ARBA" id="ARBA00022490"/>
    </source>
</evidence>
<reference evidence="15 16" key="1">
    <citation type="submission" date="2020-07" db="EMBL/GenBank/DDBJ databases">
        <title>Characterization and genome sequencing of isolate MD1, a novel member within the family Lachnospiraceae.</title>
        <authorList>
            <person name="Rettenmaier R."/>
            <person name="Di Bello L."/>
            <person name="Zinser C."/>
            <person name="Scheitz K."/>
            <person name="Liebl W."/>
            <person name="Zverlov V."/>
        </authorList>
    </citation>
    <scope>NUCLEOTIDE SEQUENCE [LARGE SCALE GENOMIC DNA]</scope>
    <source>
        <strain evidence="15 16">MD1</strain>
    </source>
</reference>
<keyword evidence="16" id="KW-1185">Reference proteome</keyword>
<dbReference type="Gene3D" id="3.20.20.70">
    <property type="entry name" value="Aldolase class I"/>
    <property type="match status" value="1"/>
</dbReference>
<evidence type="ECO:0000256" key="12">
    <source>
        <dbReference type="HAMAP-Rule" id="MF_01014"/>
    </source>
</evidence>
<feature type="active site" description="Proton acceptor" evidence="12">
    <location>
        <position position="8"/>
    </location>
</feature>
<comment type="pathway">
    <text evidence="3 12 14">Amino-acid biosynthesis; L-histidine biosynthesis; L-histidine from 5-phospho-alpha-D-ribose 1-diphosphate: step 4/9.</text>
</comment>